<feature type="non-terminal residue" evidence="1">
    <location>
        <position position="1"/>
    </location>
</feature>
<organism evidence="1 2">
    <name type="scientific">Brachionus plicatilis</name>
    <name type="common">Marine rotifer</name>
    <name type="synonym">Brachionus muelleri</name>
    <dbReference type="NCBI Taxonomy" id="10195"/>
    <lineage>
        <taxon>Eukaryota</taxon>
        <taxon>Metazoa</taxon>
        <taxon>Spiralia</taxon>
        <taxon>Gnathifera</taxon>
        <taxon>Rotifera</taxon>
        <taxon>Eurotatoria</taxon>
        <taxon>Monogononta</taxon>
        <taxon>Pseudotrocha</taxon>
        <taxon>Ploima</taxon>
        <taxon>Brachionidae</taxon>
        <taxon>Brachionus</taxon>
    </lineage>
</organism>
<protein>
    <submittedName>
        <fullName evidence="1">Uncharacterized protein</fullName>
    </submittedName>
</protein>
<name>A0A3M7P7D1_BRAPC</name>
<feature type="non-terminal residue" evidence="1">
    <location>
        <position position="157"/>
    </location>
</feature>
<evidence type="ECO:0000313" key="1">
    <source>
        <dbReference type="EMBL" id="RMZ94968.1"/>
    </source>
</evidence>
<sequence>KCFSELSQSKETLERMKILESKMTSTMKLNGLDPTDISHLMETIEMKWNESMSILEEINSSSDRRDLERRAFEELSTLRDVHDGYDKYIQNAEELSLNDTQKLSMQLETNKVKLKGMKSYEVRLNELRSTVNQLKNKDLVNEIDKFYSKWMDTFALI</sequence>
<proteinExistence type="predicted"/>
<dbReference type="Proteomes" id="UP000276133">
    <property type="component" value="Unassembled WGS sequence"/>
</dbReference>
<accession>A0A3M7P7D1</accession>
<dbReference type="AlphaFoldDB" id="A0A3M7P7D1"/>
<gene>
    <name evidence="1" type="ORF">BpHYR1_022362</name>
</gene>
<comment type="caution">
    <text evidence="1">The sequence shown here is derived from an EMBL/GenBank/DDBJ whole genome shotgun (WGS) entry which is preliminary data.</text>
</comment>
<evidence type="ECO:0000313" key="2">
    <source>
        <dbReference type="Proteomes" id="UP000276133"/>
    </source>
</evidence>
<keyword evidence="2" id="KW-1185">Reference proteome</keyword>
<dbReference type="EMBL" id="REGN01012698">
    <property type="protein sequence ID" value="RMZ94968.1"/>
    <property type="molecule type" value="Genomic_DNA"/>
</dbReference>
<reference evidence="1 2" key="1">
    <citation type="journal article" date="2018" name="Sci. Rep.">
        <title>Genomic signatures of local adaptation to the degree of environmental predictability in rotifers.</title>
        <authorList>
            <person name="Franch-Gras L."/>
            <person name="Hahn C."/>
            <person name="Garcia-Roger E.M."/>
            <person name="Carmona M.J."/>
            <person name="Serra M."/>
            <person name="Gomez A."/>
        </authorList>
    </citation>
    <scope>NUCLEOTIDE SEQUENCE [LARGE SCALE GENOMIC DNA]</scope>
    <source>
        <strain evidence="1">HYR1</strain>
    </source>
</reference>